<dbReference type="PATRIC" id="fig|768671.3.peg.2059"/>
<proteinExistence type="predicted"/>
<dbReference type="PANTHER" id="PTHR32309:SF13">
    <property type="entry name" value="FERRIC ENTEROBACTIN TRANSPORT PROTEIN FEPE"/>
    <property type="match status" value="1"/>
</dbReference>
<dbReference type="GO" id="GO:0005886">
    <property type="term" value="C:plasma membrane"/>
    <property type="evidence" value="ECO:0007669"/>
    <property type="project" value="TreeGrafter"/>
</dbReference>
<evidence type="ECO:0000313" key="3">
    <source>
        <dbReference type="EMBL" id="EGV18525.1"/>
    </source>
</evidence>
<keyword evidence="1" id="KW-0175">Coiled coil</keyword>
<protein>
    <submittedName>
        <fullName evidence="3">Putative lipopolysaccharide biosynthesis protein</fullName>
    </submittedName>
</protein>
<evidence type="ECO:0000313" key="4">
    <source>
        <dbReference type="Proteomes" id="UP000005459"/>
    </source>
</evidence>
<reference evidence="3 4" key="1">
    <citation type="submission" date="2011-06" db="EMBL/GenBank/DDBJ databases">
        <title>The draft genome of Thiocapsa marina 5811.</title>
        <authorList>
            <consortium name="US DOE Joint Genome Institute (JGI-PGF)"/>
            <person name="Lucas S."/>
            <person name="Han J."/>
            <person name="Cheng J.-F."/>
            <person name="Goodwin L."/>
            <person name="Pitluck S."/>
            <person name="Peters L."/>
            <person name="Land M.L."/>
            <person name="Hauser L."/>
            <person name="Vogl K."/>
            <person name="Liu Z."/>
            <person name="Imhoff J."/>
            <person name="Thiel V."/>
            <person name="Frigaard N.-U."/>
            <person name="Bryant D."/>
            <person name="Woyke T.J."/>
        </authorList>
    </citation>
    <scope>NUCLEOTIDE SEQUENCE [LARGE SCALE GENOMIC DNA]</scope>
    <source>
        <strain evidence="3 4">5811</strain>
    </source>
</reference>
<organism evidence="3 4">
    <name type="scientific">Thiocapsa marina 5811</name>
    <dbReference type="NCBI Taxonomy" id="768671"/>
    <lineage>
        <taxon>Bacteria</taxon>
        <taxon>Pseudomonadati</taxon>
        <taxon>Pseudomonadota</taxon>
        <taxon>Gammaproteobacteria</taxon>
        <taxon>Chromatiales</taxon>
        <taxon>Chromatiaceae</taxon>
        <taxon>Thiocapsa</taxon>
    </lineage>
</organism>
<keyword evidence="4" id="KW-1185">Reference proteome</keyword>
<name>F9UAQ7_9GAMM</name>
<dbReference type="PANTHER" id="PTHR32309">
    <property type="entry name" value="TYROSINE-PROTEIN KINASE"/>
    <property type="match status" value="1"/>
</dbReference>
<keyword evidence="2" id="KW-1133">Transmembrane helix</keyword>
<sequence>MDDQGMSFGSFLATIKRRRWYFVLPFAFVLLGITLLAYSLPAVYRSTGKILIEQQGLPADLVRSTVTSYADERIAGIQQRVMTAANLVAIMDRHGLYPDIRRGSDNSSALQLMRRAVTLEMISADMVDPRTGRPTQATIAFSISFDADSPQIAQAVAADLVELYLAENLKERQEVTQEASRFLDDEAARISKDVAAIEARLAALKTESGSSLPEMMSVNLQALQRLHDRLRDLDQSINALTESSILLEGELARTSPYSSVSLPGGRGERVLDPREQLKVLEAQSLELSARYSVEHPDRIKVERELSALRSALRNESRTTSTAPDADNPAYIQLRARIIANDAQLSALRQSRGELEEQVQAYEERISEAPAVEQAYLALTRDYESALSRYQEVRSKLMDAKLAESLETESKGERFTLIEPPALSPVPVKPNRSALLFLGLVLATGSGVGSVILRQSFDKGIYGAQALARIAGSPPLGVIPIIETVSDRSRRNRRRLIGGLGAAVVLVIVVLIVHFLVAPLDVLLGITASGG</sequence>
<evidence type="ECO:0000256" key="1">
    <source>
        <dbReference type="SAM" id="Coils"/>
    </source>
</evidence>
<dbReference type="eggNOG" id="COG3206">
    <property type="taxonomic scope" value="Bacteria"/>
</dbReference>
<dbReference type="GO" id="GO:0004713">
    <property type="term" value="F:protein tyrosine kinase activity"/>
    <property type="evidence" value="ECO:0007669"/>
    <property type="project" value="TreeGrafter"/>
</dbReference>
<evidence type="ECO:0000256" key="2">
    <source>
        <dbReference type="SAM" id="Phobius"/>
    </source>
</evidence>
<keyword evidence="2" id="KW-0812">Transmembrane</keyword>
<feature type="coiled-coil region" evidence="1">
    <location>
        <begin position="187"/>
        <end position="243"/>
    </location>
</feature>
<keyword evidence="2" id="KW-0472">Membrane</keyword>
<dbReference type="STRING" id="768671.ThimaDRAFT_1943"/>
<accession>F9UAQ7</accession>
<dbReference type="AlphaFoldDB" id="F9UAQ7"/>
<feature type="transmembrane region" description="Helical" evidence="2">
    <location>
        <begin position="495"/>
        <end position="516"/>
    </location>
</feature>
<dbReference type="Proteomes" id="UP000005459">
    <property type="component" value="Unassembled WGS sequence"/>
</dbReference>
<gene>
    <name evidence="3" type="ORF">ThimaDRAFT_1943</name>
</gene>
<feature type="transmembrane region" description="Helical" evidence="2">
    <location>
        <begin position="433"/>
        <end position="452"/>
    </location>
</feature>
<dbReference type="EMBL" id="AFWV01000006">
    <property type="protein sequence ID" value="EGV18525.1"/>
    <property type="molecule type" value="Genomic_DNA"/>
</dbReference>
<dbReference type="InterPro" id="IPR050445">
    <property type="entry name" value="Bact_polysacc_biosynth/exp"/>
</dbReference>
<feature type="transmembrane region" description="Helical" evidence="2">
    <location>
        <begin position="20"/>
        <end position="40"/>
    </location>
</feature>